<dbReference type="RefSeq" id="WP_072947634.1">
    <property type="nucleotide sequence ID" value="NZ_FRCT01000001.1"/>
</dbReference>
<organism evidence="2 3">
    <name type="scientific">Ruminococcus flavefaciens</name>
    <dbReference type="NCBI Taxonomy" id="1265"/>
    <lineage>
        <taxon>Bacteria</taxon>
        <taxon>Bacillati</taxon>
        <taxon>Bacillota</taxon>
        <taxon>Clostridia</taxon>
        <taxon>Eubacteriales</taxon>
        <taxon>Oscillospiraceae</taxon>
        <taxon>Ruminococcus</taxon>
    </lineage>
</organism>
<dbReference type="AlphaFoldDB" id="A0A1M7G3J4"/>
<keyword evidence="1" id="KW-0812">Transmembrane</keyword>
<accession>A0A1M7G3J4</accession>
<keyword evidence="1" id="KW-1133">Transmembrane helix</keyword>
<dbReference type="OrthoDB" id="9843679at2"/>
<keyword evidence="1" id="KW-0472">Membrane</keyword>
<protein>
    <submittedName>
        <fullName evidence="2">Uncharacterized protein</fullName>
    </submittedName>
</protein>
<dbReference type="Proteomes" id="UP000184394">
    <property type="component" value="Unassembled WGS sequence"/>
</dbReference>
<gene>
    <name evidence="2" type="ORF">SAMN04487860_10145</name>
</gene>
<reference evidence="2 3" key="1">
    <citation type="submission" date="2016-11" db="EMBL/GenBank/DDBJ databases">
        <authorList>
            <person name="Jaros S."/>
            <person name="Januszkiewicz K."/>
            <person name="Wedrychowicz H."/>
        </authorList>
    </citation>
    <scope>NUCLEOTIDE SEQUENCE [LARGE SCALE GENOMIC DNA]</scope>
    <source>
        <strain evidence="2 3">Y1</strain>
    </source>
</reference>
<evidence type="ECO:0000256" key="1">
    <source>
        <dbReference type="SAM" id="Phobius"/>
    </source>
</evidence>
<feature type="transmembrane region" description="Helical" evidence="1">
    <location>
        <begin position="83"/>
        <end position="110"/>
    </location>
</feature>
<dbReference type="EMBL" id="FRCT01000001">
    <property type="protein sequence ID" value="SHM10944.1"/>
    <property type="molecule type" value="Genomic_DNA"/>
</dbReference>
<feature type="transmembrane region" description="Helical" evidence="1">
    <location>
        <begin position="55"/>
        <end position="77"/>
    </location>
</feature>
<proteinExistence type="predicted"/>
<evidence type="ECO:0000313" key="3">
    <source>
        <dbReference type="Proteomes" id="UP000184394"/>
    </source>
</evidence>
<sequence length="122" mass="13515">MKCLLCAKEISEENAKWINEEDAICPECAFLTAKLELKTPADDYSEDKKNSTGNALQVVGIILWVLGFLSVVAFNAMKKDFSLATMIIGIFTAFTSGLVVYGMGEIIILLDQIKHKIPTKRK</sequence>
<evidence type="ECO:0000313" key="2">
    <source>
        <dbReference type="EMBL" id="SHM10944.1"/>
    </source>
</evidence>
<name>A0A1M7G3J4_RUMFL</name>